<dbReference type="Proteomes" id="UP001237156">
    <property type="component" value="Unassembled WGS sequence"/>
</dbReference>
<dbReference type="RefSeq" id="WP_279524043.1">
    <property type="nucleotide sequence ID" value="NZ_JARVII010000007.1"/>
</dbReference>
<evidence type="ECO:0000256" key="4">
    <source>
        <dbReference type="ARBA" id="ARBA00022452"/>
    </source>
</evidence>
<organism evidence="11 12">
    <name type="scientific">Ottowia cancrivicina</name>
    <dbReference type="NCBI Taxonomy" id="3040346"/>
    <lineage>
        <taxon>Bacteria</taxon>
        <taxon>Pseudomonadati</taxon>
        <taxon>Pseudomonadota</taxon>
        <taxon>Betaproteobacteria</taxon>
        <taxon>Burkholderiales</taxon>
        <taxon>Comamonadaceae</taxon>
        <taxon>Ottowia</taxon>
    </lineage>
</organism>
<dbReference type="PANTHER" id="PTHR30026:SF20">
    <property type="entry name" value="OUTER MEMBRANE PROTEIN TOLC"/>
    <property type="match status" value="1"/>
</dbReference>
<dbReference type="SUPFAM" id="SSF56954">
    <property type="entry name" value="Outer membrane efflux proteins (OEP)"/>
    <property type="match status" value="1"/>
</dbReference>
<sequence length="480" mass="51488">MPALFRHALMAAALALPAASFVAPFAAQPAAAQSLMALHDAARQHDAALQAAQAQLQAARARAGQARAGLLPQAGLSGNVTRSHLDVHLGSIDNARSITQRSLNLNASQPLYRPANRITATQGERQVALAEMQWQAAAQELITRLAQAYFDVLAAHDSLELARAFKAAVGQQLESARQNFEVGNATITDSREAQARFDLAHAQEIAAENEWRVARLALEQVTGLPAPAPRPLAQPVQLPEGLLKTPLTGAESHESAEAWAQLAQERSPAIAQARLALEMAELETRKAKTGHLPTVDLQAAYGWQQYPNGNPSVSTMPYAPYRHRAASVGVAVNVPLFAGFAVQERVRETLSLQDKARAELEGARRNVTQAVRSAFYGLQSGLAQVAALQAAEKSSLTALQASQTGLEAGVRISLDVLNAQTQLYQTRRDLARARYAVLTGALRLRQASGTLQEEDLQPINALLEPQQKEEPEEPAAPGQP</sequence>
<keyword evidence="10" id="KW-0732">Signal</keyword>
<dbReference type="GO" id="GO:0015562">
    <property type="term" value="F:efflux transmembrane transporter activity"/>
    <property type="evidence" value="ECO:0007669"/>
    <property type="project" value="InterPro"/>
</dbReference>
<gene>
    <name evidence="11" type="ORF">QB898_04960</name>
</gene>
<comment type="caution">
    <text evidence="11">The sequence shown here is derived from an EMBL/GenBank/DDBJ whole genome shotgun (WGS) entry which is preliminary data.</text>
</comment>
<dbReference type="PANTHER" id="PTHR30026">
    <property type="entry name" value="OUTER MEMBRANE PROTEIN TOLC"/>
    <property type="match status" value="1"/>
</dbReference>
<dbReference type="GO" id="GO:0015288">
    <property type="term" value="F:porin activity"/>
    <property type="evidence" value="ECO:0007669"/>
    <property type="project" value="TreeGrafter"/>
</dbReference>
<dbReference type="NCBIfam" id="TIGR01844">
    <property type="entry name" value="type_I_sec_TolC"/>
    <property type="match status" value="1"/>
</dbReference>
<keyword evidence="8" id="KW-0175">Coiled coil</keyword>
<dbReference type="InterPro" id="IPR003423">
    <property type="entry name" value="OMP_efflux"/>
</dbReference>
<name>A0AAW6RKF8_9BURK</name>
<evidence type="ECO:0000256" key="3">
    <source>
        <dbReference type="ARBA" id="ARBA00022448"/>
    </source>
</evidence>
<dbReference type="GO" id="GO:0009279">
    <property type="term" value="C:cell outer membrane"/>
    <property type="evidence" value="ECO:0007669"/>
    <property type="project" value="UniProtKB-SubCell"/>
</dbReference>
<evidence type="ECO:0000256" key="9">
    <source>
        <dbReference type="SAM" id="MobiDB-lite"/>
    </source>
</evidence>
<proteinExistence type="inferred from homology"/>
<evidence type="ECO:0000256" key="7">
    <source>
        <dbReference type="ARBA" id="ARBA00023237"/>
    </source>
</evidence>
<comment type="similarity">
    <text evidence="2">Belongs to the outer membrane factor (OMF) (TC 1.B.17) family.</text>
</comment>
<accession>A0AAW6RKF8</accession>
<keyword evidence="3" id="KW-0813">Transport</keyword>
<evidence type="ECO:0000256" key="8">
    <source>
        <dbReference type="SAM" id="Coils"/>
    </source>
</evidence>
<evidence type="ECO:0000256" key="6">
    <source>
        <dbReference type="ARBA" id="ARBA00023136"/>
    </source>
</evidence>
<feature type="chain" id="PRO_5043487804" evidence="10">
    <location>
        <begin position="27"/>
        <end position="480"/>
    </location>
</feature>
<evidence type="ECO:0000256" key="2">
    <source>
        <dbReference type="ARBA" id="ARBA00007613"/>
    </source>
</evidence>
<feature type="region of interest" description="Disordered" evidence="9">
    <location>
        <begin position="453"/>
        <end position="480"/>
    </location>
</feature>
<evidence type="ECO:0000313" key="11">
    <source>
        <dbReference type="EMBL" id="MDG9699076.1"/>
    </source>
</evidence>
<dbReference type="AlphaFoldDB" id="A0AAW6RKF8"/>
<keyword evidence="6" id="KW-0472">Membrane</keyword>
<protein>
    <submittedName>
        <fullName evidence="11">TolC family outer membrane protein</fullName>
    </submittedName>
</protein>
<keyword evidence="4" id="KW-1134">Transmembrane beta strand</keyword>
<dbReference type="Pfam" id="PF02321">
    <property type="entry name" value="OEP"/>
    <property type="match status" value="2"/>
</dbReference>
<keyword evidence="12" id="KW-1185">Reference proteome</keyword>
<reference evidence="11 12" key="1">
    <citation type="submission" date="2023-04" db="EMBL/GenBank/DDBJ databases">
        <title>Ottowia paracancer sp. nov., isolated from human stomach.</title>
        <authorList>
            <person name="Song Y."/>
        </authorList>
    </citation>
    <scope>NUCLEOTIDE SEQUENCE [LARGE SCALE GENOMIC DNA]</scope>
    <source>
        <strain evidence="11 12">10c7w1</strain>
    </source>
</reference>
<evidence type="ECO:0000256" key="1">
    <source>
        <dbReference type="ARBA" id="ARBA00004442"/>
    </source>
</evidence>
<dbReference type="InterPro" id="IPR051906">
    <property type="entry name" value="TolC-like"/>
</dbReference>
<feature type="signal peptide" evidence="10">
    <location>
        <begin position="1"/>
        <end position="26"/>
    </location>
</feature>
<comment type="subcellular location">
    <subcellularLocation>
        <location evidence="1">Cell outer membrane</location>
    </subcellularLocation>
</comment>
<keyword evidence="5" id="KW-0812">Transmembrane</keyword>
<dbReference type="EMBL" id="JARVII010000007">
    <property type="protein sequence ID" value="MDG9699076.1"/>
    <property type="molecule type" value="Genomic_DNA"/>
</dbReference>
<keyword evidence="7" id="KW-0998">Cell outer membrane</keyword>
<evidence type="ECO:0000256" key="5">
    <source>
        <dbReference type="ARBA" id="ARBA00022692"/>
    </source>
</evidence>
<evidence type="ECO:0000313" key="12">
    <source>
        <dbReference type="Proteomes" id="UP001237156"/>
    </source>
</evidence>
<feature type="coiled-coil region" evidence="8">
    <location>
        <begin position="42"/>
        <end position="69"/>
    </location>
</feature>
<dbReference type="Gene3D" id="1.20.1600.10">
    <property type="entry name" value="Outer membrane efflux proteins (OEP)"/>
    <property type="match status" value="1"/>
</dbReference>
<evidence type="ECO:0000256" key="10">
    <source>
        <dbReference type="SAM" id="SignalP"/>
    </source>
</evidence>
<dbReference type="InterPro" id="IPR010130">
    <property type="entry name" value="T1SS_OMP_TolC"/>
</dbReference>
<dbReference type="GO" id="GO:1990281">
    <property type="term" value="C:efflux pump complex"/>
    <property type="evidence" value="ECO:0007669"/>
    <property type="project" value="TreeGrafter"/>
</dbReference>